<reference evidence="6" key="1">
    <citation type="submission" date="2018-12" db="EMBL/GenBank/DDBJ databases">
        <title>Tengunoibacter tsumagoiensis gen. nov., sp. nov., Dictyobacter kobayashii sp. nov., D. alpinus sp. nov., and D. joshuensis sp. nov. and description of Dictyobacteraceae fam. nov. within the order Ktedonobacterales isolated from Tengu-no-mugimeshi.</title>
        <authorList>
            <person name="Wang C.M."/>
            <person name="Zheng Y."/>
            <person name="Sakai Y."/>
            <person name="Toyoda A."/>
            <person name="Minakuchi Y."/>
            <person name="Abe K."/>
            <person name="Yokota A."/>
            <person name="Yabe S."/>
        </authorList>
    </citation>
    <scope>NUCLEOTIDE SEQUENCE [LARGE SCALE GENOMIC DNA]</scope>
    <source>
        <strain evidence="6">Uno16</strain>
    </source>
</reference>
<gene>
    <name evidence="5" type="ORF">KDA_52950</name>
</gene>
<dbReference type="OrthoDB" id="9775296at2"/>
<dbReference type="InterPro" id="IPR050259">
    <property type="entry name" value="SDR"/>
</dbReference>
<dbReference type="InterPro" id="IPR036291">
    <property type="entry name" value="NAD(P)-bd_dom_sf"/>
</dbReference>
<evidence type="ECO:0000313" key="5">
    <source>
        <dbReference type="EMBL" id="GCE29811.1"/>
    </source>
</evidence>
<evidence type="ECO:0000256" key="3">
    <source>
        <dbReference type="RuleBase" id="RU000363"/>
    </source>
</evidence>
<dbReference type="SMART" id="SM00822">
    <property type="entry name" value="PKS_KR"/>
    <property type="match status" value="1"/>
</dbReference>
<accession>A0A402BEF2</accession>
<name>A0A402BEF2_9CHLR</name>
<dbReference type="PROSITE" id="PS00061">
    <property type="entry name" value="ADH_SHORT"/>
    <property type="match status" value="1"/>
</dbReference>
<dbReference type="PRINTS" id="PR00081">
    <property type="entry name" value="GDHRDH"/>
</dbReference>
<dbReference type="PANTHER" id="PTHR42879">
    <property type="entry name" value="3-OXOACYL-(ACYL-CARRIER-PROTEIN) REDUCTASE"/>
    <property type="match status" value="1"/>
</dbReference>
<comment type="caution">
    <text evidence="5">The sequence shown here is derived from an EMBL/GenBank/DDBJ whole genome shotgun (WGS) entry which is preliminary data.</text>
</comment>
<dbReference type="PANTHER" id="PTHR42879:SF2">
    <property type="entry name" value="3-OXOACYL-[ACYL-CARRIER-PROTEIN] REDUCTASE FABG"/>
    <property type="match status" value="1"/>
</dbReference>
<dbReference type="Proteomes" id="UP000287171">
    <property type="component" value="Unassembled WGS sequence"/>
</dbReference>
<proteinExistence type="inferred from homology"/>
<feature type="domain" description="Ketoreductase" evidence="4">
    <location>
        <begin position="6"/>
        <end position="188"/>
    </location>
</feature>
<dbReference type="InterPro" id="IPR057326">
    <property type="entry name" value="KR_dom"/>
</dbReference>
<keyword evidence="6" id="KW-1185">Reference proteome</keyword>
<dbReference type="EMBL" id="BIFT01000002">
    <property type="protein sequence ID" value="GCE29811.1"/>
    <property type="molecule type" value="Genomic_DNA"/>
</dbReference>
<dbReference type="CDD" id="cd05233">
    <property type="entry name" value="SDR_c"/>
    <property type="match status" value="1"/>
</dbReference>
<dbReference type="FunFam" id="3.40.50.720:FF:000084">
    <property type="entry name" value="Short-chain dehydrogenase reductase"/>
    <property type="match status" value="1"/>
</dbReference>
<organism evidence="5 6">
    <name type="scientific">Dictyobacter alpinus</name>
    <dbReference type="NCBI Taxonomy" id="2014873"/>
    <lineage>
        <taxon>Bacteria</taxon>
        <taxon>Bacillati</taxon>
        <taxon>Chloroflexota</taxon>
        <taxon>Ktedonobacteria</taxon>
        <taxon>Ktedonobacterales</taxon>
        <taxon>Dictyobacteraceae</taxon>
        <taxon>Dictyobacter</taxon>
    </lineage>
</organism>
<dbReference type="Pfam" id="PF00106">
    <property type="entry name" value="adh_short"/>
    <property type="match status" value="1"/>
</dbReference>
<evidence type="ECO:0000313" key="6">
    <source>
        <dbReference type="Proteomes" id="UP000287171"/>
    </source>
</evidence>
<dbReference type="Gene3D" id="3.40.50.720">
    <property type="entry name" value="NAD(P)-binding Rossmann-like Domain"/>
    <property type="match status" value="1"/>
</dbReference>
<dbReference type="InterPro" id="IPR020904">
    <property type="entry name" value="Sc_DH/Rdtase_CS"/>
</dbReference>
<comment type="similarity">
    <text evidence="1 3">Belongs to the short-chain dehydrogenases/reductases (SDR) family.</text>
</comment>
<evidence type="ECO:0000256" key="1">
    <source>
        <dbReference type="ARBA" id="ARBA00006484"/>
    </source>
</evidence>
<dbReference type="PRINTS" id="PR00080">
    <property type="entry name" value="SDRFAMILY"/>
</dbReference>
<dbReference type="AlphaFoldDB" id="A0A402BEF2"/>
<dbReference type="GO" id="GO:0016491">
    <property type="term" value="F:oxidoreductase activity"/>
    <property type="evidence" value="ECO:0007669"/>
    <property type="project" value="UniProtKB-KW"/>
</dbReference>
<sequence length="245" mass="25877">MQLTDKVAIVTGAGRGIGRAIALKLAQAGAHIVVAEYVAEQAHAVAAEIRALGGQALAVSTDVTQESSVAEMLAQTLEHFGTVDLLVANAGIQRRYFVHELPSPAFSEMLSVNLLGVFHSCKAVLPTLYARRSGTIIIVASDSGKHGYAHNAAYCASKFGVLGFMEALADEARAYKVRVNAICPAGVKTAMSSATPKTDGSPLDTRYFMEPDEIADVALFLATPQSRAIHGQSLQVYGGVDYQLL</sequence>
<dbReference type="GO" id="GO:0032787">
    <property type="term" value="P:monocarboxylic acid metabolic process"/>
    <property type="evidence" value="ECO:0007669"/>
    <property type="project" value="UniProtKB-ARBA"/>
</dbReference>
<dbReference type="SUPFAM" id="SSF51735">
    <property type="entry name" value="NAD(P)-binding Rossmann-fold domains"/>
    <property type="match status" value="1"/>
</dbReference>
<protein>
    <submittedName>
        <fullName evidence="5">NAD(P)-dependent oxidoreductase</fullName>
    </submittedName>
</protein>
<dbReference type="InterPro" id="IPR002347">
    <property type="entry name" value="SDR_fam"/>
</dbReference>
<evidence type="ECO:0000256" key="2">
    <source>
        <dbReference type="ARBA" id="ARBA00023002"/>
    </source>
</evidence>
<keyword evidence="2" id="KW-0560">Oxidoreductase</keyword>
<evidence type="ECO:0000259" key="4">
    <source>
        <dbReference type="SMART" id="SM00822"/>
    </source>
</evidence>
<dbReference type="RefSeq" id="WP_126630006.1">
    <property type="nucleotide sequence ID" value="NZ_BIFT01000002.1"/>
</dbReference>